<evidence type="ECO:0000256" key="3">
    <source>
        <dbReference type="ARBA" id="ARBA00022603"/>
    </source>
</evidence>
<keyword evidence="12" id="KW-1185">Reference proteome</keyword>
<evidence type="ECO:0000256" key="5">
    <source>
        <dbReference type="ARBA" id="ARBA00022691"/>
    </source>
</evidence>
<feature type="coiled-coil region" evidence="8">
    <location>
        <begin position="711"/>
        <end position="820"/>
    </location>
</feature>
<keyword evidence="4" id="KW-0808">Transferase</keyword>
<dbReference type="GO" id="GO:0032259">
    <property type="term" value="P:methylation"/>
    <property type="evidence" value="ECO:0007669"/>
    <property type="project" value="UniProtKB-KW"/>
</dbReference>
<comment type="catalytic activity">
    <reaction evidence="7">
        <text>a 2'-deoxyadenosine in DNA + S-adenosyl-L-methionine = an N(6)-methyl-2'-deoxyadenosine in DNA + S-adenosyl-L-homocysteine + H(+)</text>
        <dbReference type="Rhea" id="RHEA:15197"/>
        <dbReference type="Rhea" id="RHEA-COMP:12418"/>
        <dbReference type="Rhea" id="RHEA-COMP:12419"/>
        <dbReference type="ChEBI" id="CHEBI:15378"/>
        <dbReference type="ChEBI" id="CHEBI:57856"/>
        <dbReference type="ChEBI" id="CHEBI:59789"/>
        <dbReference type="ChEBI" id="CHEBI:90615"/>
        <dbReference type="ChEBI" id="CHEBI:90616"/>
        <dbReference type="EC" id="2.1.1.72"/>
    </reaction>
</comment>
<evidence type="ECO:0000256" key="7">
    <source>
        <dbReference type="ARBA" id="ARBA00047942"/>
    </source>
</evidence>
<evidence type="ECO:0000256" key="6">
    <source>
        <dbReference type="ARBA" id="ARBA00022747"/>
    </source>
</evidence>
<accession>A0ABR8DBC2</accession>
<evidence type="ECO:0000259" key="10">
    <source>
        <dbReference type="Pfam" id="PF12161"/>
    </source>
</evidence>
<dbReference type="RefSeq" id="WP_190477004.1">
    <property type="nucleotide sequence ID" value="NZ_JACJSG010000041.1"/>
</dbReference>
<dbReference type="PRINTS" id="PR00507">
    <property type="entry name" value="N12N6MTFRASE"/>
</dbReference>
<dbReference type="InterPro" id="IPR051537">
    <property type="entry name" value="DNA_Adenine_Mtase"/>
</dbReference>
<dbReference type="Gene3D" id="3.40.50.150">
    <property type="entry name" value="Vaccinia Virus protein VP39"/>
    <property type="match status" value="1"/>
</dbReference>
<dbReference type="InterPro" id="IPR038333">
    <property type="entry name" value="T1MK-like_N_sf"/>
</dbReference>
<evidence type="ECO:0000256" key="4">
    <source>
        <dbReference type="ARBA" id="ARBA00022679"/>
    </source>
</evidence>
<keyword evidence="6" id="KW-0680">Restriction system</keyword>
<comment type="caution">
    <text evidence="11">The sequence shown here is derived from an EMBL/GenBank/DDBJ whole genome shotgun (WGS) entry which is preliminary data.</text>
</comment>
<reference evidence="11 12" key="1">
    <citation type="journal article" date="2020" name="ISME J.">
        <title>Comparative genomics reveals insights into cyanobacterial evolution and habitat adaptation.</title>
        <authorList>
            <person name="Chen M.Y."/>
            <person name="Teng W.K."/>
            <person name="Zhao L."/>
            <person name="Hu C.X."/>
            <person name="Zhou Y.K."/>
            <person name="Han B.P."/>
            <person name="Song L.R."/>
            <person name="Shu W.S."/>
        </authorList>
    </citation>
    <scope>NUCLEOTIDE SEQUENCE [LARGE SCALE GENOMIC DNA]</scope>
    <source>
        <strain evidence="11 12">FACHB-119</strain>
    </source>
</reference>
<dbReference type="Proteomes" id="UP000661112">
    <property type="component" value="Unassembled WGS sequence"/>
</dbReference>
<evidence type="ECO:0000313" key="11">
    <source>
        <dbReference type="EMBL" id="MBD2503846.1"/>
    </source>
</evidence>
<dbReference type="GO" id="GO:0008168">
    <property type="term" value="F:methyltransferase activity"/>
    <property type="evidence" value="ECO:0007669"/>
    <property type="project" value="UniProtKB-KW"/>
</dbReference>
<protein>
    <recommendedName>
        <fullName evidence="2">site-specific DNA-methyltransferase (adenine-specific)</fullName>
        <ecNumber evidence="2">2.1.1.72</ecNumber>
    </recommendedName>
</protein>
<evidence type="ECO:0000256" key="8">
    <source>
        <dbReference type="SAM" id="Coils"/>
    </source>
</evidence>
<evidence type="ECO:0000256" key="2">
    <source>
        <dbReference type="ARBA" id="ARBA00011900"/>
    </source>
</evidence>
<dbReference type="Pfam" id="PF12161">
    <property type="entry name" value="HsdM_N"/>
    <property type="match status" value="1"/>
</dbReference>
<comment type="similarity">
    <text evidence="1">Belongs to the N(4)/N(6)-methyltransferase family.</text>
</comment>
<evidence type="ECO:0000256" key="1">
    <source>
        <dbReference type="ARBA" id="ARBA00006594"/>
    </source>
</evidence>
<dbReference type="Gene3D" id="1.20.1260.30">
    <property type="match status" value="1"/>
</dbReference>
<keyword evidence="5" id="KW-0949">S-adenosyl-L-methionine</keyword>
<dbReference type="EC" id="2.1.1.72" evidence="2"/>
<feature type="domain" description="N6 adenine-specific DNA methyltransferase N-terminal" evidence="10">
    <location>
        <begin position="9"/>
        <end position="148"/>
    </location>
</feature>
<dbReference type="PANTHER" id="PTHR42933:SF3">
    <property type="entry name" value="TYPE I RESTRICTION ENZYME MJAVIII METHYLASE SUBUNIT"/>
    <property type="match status" value="1"/>
</dbReference>
<evidence type="ECO:0000313" key="12">
    <source>
        <dbReference type="Proteomes" id="UP000661112"/>
    </source>
</evidence>
<evidence type="ECO:0000259" key="9">
    <source>
        <dbReference type="Pfam" id="PF02384"/>
    </source>
</evidence>
<dbReference type="PANTHER" id="PTHR42933">
    <property type="entry name" value="SLR6095 PROTEIN"/>
    <property type="match status" value="1"/>
</dbReference>
<dbReference type="EMBL" id="JACJSG010000041">
    <property type="protein sequence ID" value="MBD2503846.1"/>
    <property type="molecule type" value="Genomic_DNA"/>
</dbReference>
<dbReference type="Pfam" id="PF02384">
    <property type="entry name" value="N6_Mtase"/>
    <property type="match status" value="1"/>
</dbReference>
<keyword evidence="3 11" id="KW-0489">Methyltransferase</keyword>
<dbReference type="SUPFAM" id="SSF53335">
    <property type="entry name" value="S-adenosyl-L-methionine-dependent methyltransferases"/>
    <property type="match status" value="1"/>
</dbReference>
<dbReference type="InterPro" id="IPR022749">
    <property type="entry name" value="D12N6_MeTrfase_N"/>
</dbReference>
<dbReference type="InterPro" id="IPR003356">
    <property type="entry name" value="DNA_methylase_A-5"/>
</dbReference>
<dbReference type="InterPro" id="IPR029063">
    <property type="entry name" value="SAM-dependent_MTases_sf"/>
</dbReference>
<proteinExistence type="inferred from homology"/>
<name>A0ABR8DBC2_9NOST</name>
<feature type="domain" description="DNA methylase adenine-specific" evidence="9">
    <location>
        <begin position="162"/>
        <end position="468"/>
    </location>
</feature>
<keyword evidence="8" id="KW-0175">Coiled coil</keyword>
<sequence length="862" mass="98608">MRKITLPQLERHLFAAADILRGKMDASDYKEYIFGMLFLKRCSDVFDERYEQIIKDNIAKGRTEAEAKQRAESPAYYADTFFVPDRARWSYIEKELHSDVGNGLNKALGALEIENTILEGVVSHIDFNKTVGKTRVPDQKLRDLIRHFSKSRLRNEDFEFPDLLGAAYEYLIRHFADSAGKKGGEFYTPRDVARLMVRLLKPETGMRIYDPCVGSGGMLILSQEYVEERWGNAKNLRLYGQEANGGVWAICKMNMILHGIADADIENDDTLANPLHTEGGELMRFDRVISNPPFSQNYSRKGLNFDGRFRYGFCPESGKKGDLMFVQHMLAVLRLQGMMATVMPHGVLFRGGVEKEIRQGFIKDDLLEAVIGLPPNLFYGTGIPACILVMRGSKDAKPESRRGKVLFINADAEYQAGRAQNFLKPEHIEKIVSTFEAFMDVPGYAAVVTQEQLAANDYNCNIRRYADNSPPPEPHDVRAHLLGGIPKAEVEAKQEPFIAHGFDTQAIFVERNQDYFDFLSTLSERSQIKKLVESHPGIVEQEKKLKAAFLDWWETHETRLLKLPETKDVMEIRNDFIKSFTEALRPIKILEPYQLAGVMAGLTDNTQKTLEAISHQDYQGYVENQLEEKANTLRKEAIQEQMLLFLDEFQVNGVIASWWDEIQYDLKTIAAQDFHGLIEGWVATITTDLNSDDKNGHSSDPLSHKLVVRLLPDYLQELADYEAKKADLESLLAATKKSDEESEDTDLEDEDKLSEAEIKKLKQELTQVKKILIRLKEDLVKRLETARQQLMMEQCQRLVLDIAKDDLENQLNRYVNAHRQQVIAALENWWDKYRVTLRDIEAKRDEAAQRLEKFLVGLGYAE</sequence>
<gene>
    <name evidence="11" type="ORF">H6G83_25110</name>
</gene>
<organism evidence="11 12">
    <name type="scientific">Anabaena azotica FACHB-119</name>
    <dbReference type="NCBI Taxonomy" id="947527"/>
    <lineage>
        <taxon>Bacteria</taxon>
        <taxon>Bacillati</taxon>
        <taxon>Cyanobacteriota</taxon>
        <taxon>Cyanophyceae</taxon>
        <taxon>Nostocales</taxon>
        <taxon>Nostocaceae</taxon>
        <taxon>Anabaena</taxon>
        <taxon>Anabaena azotica</taxon>
    </lineage>
</organism>